<comment type="caution">
    <text evidence="1">The sequence shown here is derived from an EMBL/GenBank/DDBJ whole genome shotgun (WGS) entry which is preliminary data.</text>
</comment>
<dbReference type="OrthoDB" id="37659at2759"/>
<evidence type="ECO:0000313" key="1">
    <source>
        <dbReference type="EMBL" id="KAB2571039.1"/>
    </source>
</evidence>
<dbReference type="Proteomes" id="UP000325902">
    <property type="component" value="Unassembled WGS sequence"/>
</dbReference>
<keyword evidence="2" id="KW-1185">Reference proteome</keyword>
<evidence type="ECO:0000313" key="2">
    <source>
        <dbReference type="Proteomes" id="UP000325902"/>
    </source>
</evidence>
<protein>
    <submittedName>
        <fullName evidence="1">Uncharacterized protein</fullName>
    </submittedName>
</protein>
<sequence length="150" mass="17538">MSAEEEERICKVYIAIFSKAPNNDMPLYKHWALAVIDTWRDEKGEEYDESFKIQAMGFSGHYRLDMQLSNAKEDESMIKMVPICRIYESMRVSLMAAAEQVAIRDYDLTWNCQNFVLDLLEHSRNEGLLTFSDPKMDEFRAMEEGFVAKE</sequence>
<gene>
    <name evidence="1" type="ORF">DBV05_g10305</name>
</gene>
<dbReference type="AlphaFoldDB" id="A0A5N5D059"/>
<reference evidence="1 2" key="1">
    <citation type="journal article" date="2019" name="Sci. Rep.">
        <title>A multi-omics analysis of the grapevine pathogen Lasiodiplodia theobromae reveals that temperature affects the expression of virulence- and pathogenicity-related genes.</title>
        <authorList>
            <person name="Felix C."/>
            <person name="Meneses R."/>
            <person name="Goncalves M.F.M."/>
            <person name="Tilleman L."/>
            <person name="Duarte A.S."/>
            <person name="Jorrin-Novo J.V."/>
            <person name="Van de Peer Y."/>
            <person name="Deforce D."/>
            <person name="Van Nieuwerburgh F."/>
            <person name="Esteves A.C."/>
            <person name="Alves A."/>
        </authorList>
    </citation>
    <scope>NUCLEOTIDE SEQUENCE [LARGE SCALE GENOMIC DNA]</scope>
    <source>
        <strain evidence="1 2">LA-SOL3</strain>
    </source>
</reference>
<proteinExistence type="predicted"/>
<organism evidence="1 2">
    <name type="scientific">Lasiodiplodia theobromae</name>
    <dbReference type="NCBI Taxonomy" id="45133"/>
    <lineage>
        <taxon>Eukaryota</taxon>
        <taxon>Fungi</taxon>
        <taxon>Dikarya</taxon>
        <taxon>Ascomycota</taxon>
        <taxon>Pezizomycotina</taxon>
        <taxon>Dothideomycetes</taxon>
        <taxon>Dothideomycetes incertae sedis</taxon>
        <taxon>Botryosphaeriales</taxon>
        <taxon>Botryosphaeriaceae</taxon>
        <taxon>Lasiodiplodia</taxon>
    </lineage>
</organism>
<accession>A0A5N5D059</accession>
<dbReference type="EMBL" id="VCHE01000113">
    <property type="protein sequence ID" value="KAB2571039.1"/>
    <property type="molecule type" value="Genomic_DNA"/>
</dbReference>
<name>A0A5N5D059_9PEZI</name>